<dbReference type="RefSeq" id="WP_101621665.1">
    <property type="nucleotide sequence ID" value="NZ_NMWT01000003.1"/>
</dbReference>
<dbReference type="InterPro" id="IPR024932">
    <property type="entry name" value="ApbE"/>
</dbReference>
<evidence type="ECO:0000256" key="8">
    <source>
        <dbReference type="ARBA" id="ARBA00022842"/>
    </source>
</evidence>
<keyword evidence="6" id="KW-0479">Metal-binding</keyword>
<comment type="catalytic activity">
    <reaction evidence="10">
        <text>L-threonyl-[protein] + FAD = FMN-L-threonyl-[protein] + AMP + H(+)</text>
        <dbReference type="Rhea" id="RHEA:36847"/>
        <dbReference type="Rhea" id="RHEA-COMP:11060"/>
        <dbReference type="Rhea" id="RHEA-COMP:11061"/>
        <dbReference type="ChEBI" id="CHEBI:15378"/>
        <dbReference type="ChEBI" id="CHEBI:30013"/>
        <dbReference type="ChEBI" id="CHEBI:57692"/>
        <dbReference type="ChEBI" id="CHEBI:74257"/>
        <dbReference type="ChEBI" id="CHEBI:456215"/>
        <dbReference type="EC" id="2.7.1.180"/>
    </reaction>
</comment>
<keyword evidence="5" id="KW-0808">Transferase</keyword>
<protein>
    <recommendedName>
        <fullName evidence="3">FAD:protein FMN transferase</fullName>
        <ecNumber evidence="2">2.7.1.180</ecNumber>
    </recommendedName>
    <alternativeName>
        <fullName evidence="9">Flavin transferase</fullName>
    </alternativeName>
</protein>
<keyword evidence="12" id="KW-1185">Reference proteome</keyword>
<evidence type="ECO:0000256" key="9">
    <source>
        <dbReference type="ARBA" id="ARBA00031306"/>
    </source>
</evidence>
<dbReference type="AlphaFoldDB" id="A0A2N5J5T2"/>
<dbReference type="Proteomes" id="UP000235034">
    <property type="component" value="Unassembled WGS sequence"/>
</dbReference>
<dbReference type="PANTHER" id="PTHR30040:SF2">
    <property type="entry name" value="FAD:PROTEIN FMN TRANSFERASE"/>
    <property type="match status" value="1"/>
</dbReference>
<proteinExistence type="predicted"/>
<dbReference type="Pfam" id="PF02424">
    <property type="entry name" value="ApbE"/>
    <property type="match status" value="1"/>
</dbReference>
<evidence type="ECO:0000256" key="6">
    <source>
        <dbReference type="ARBA" id="ARBA00022723"/>
    </source>
</evidence>
<keyword evidence="8" id="KW-0460">Magnesium</keyword>
<dbReference type="Gene3D" id="3.10.520.10">
    <property type="entry name" value="ApbE-like domains"/>
    <property type="match status" value="2"/>
</dbReference>
<dbReference type="PANTHER" id="PTHR30040">
    <property type="entry name" value="THIAMINE BIOSYNTHESIS LIPOPROTEIN APBE"/>
    <property type="match status" value="1"/>
</dbReference>
<evidence type="ECO:0000256" key="3">
    <source>
        <dbReference type="ARBA" id="ARBA00016337"/>
    </source>
</evidence>
<comment type="cofactor">
    <cofactor evidence="1">
        <name>Mg(2+)</name>
        <dbReference type="ChEBI" id="CHEBI:18420"/>
    </cofactor>
</comment>
<dbReference type="GO" id="GO:0046872">
    <property type="term" value="F:metal ion binding"/>
    <property type="evidence" value="ECO:0007669"/>
    <property type="project" value="UniProtKB-KW"/>
</dbReference>
<comment type="caution">
    <text evidence="11">The sequence shown here is derived from an EMBL/GenBank/DDBJ whole genome shotgun (WGS) entry which is preliminary data.</text>
</comment>
<dbReference type="SUPFAM" id="SSF143631">
    <property type="entry name" value="ApbE-like"/>
    <property type="match status" value="1"/>
</dbReference>
<keyword evidence="7" id="KW-0274">FAD</keyword>
<evidence type="ECO:0000256" key="2">
    <source>
        <dbReference type="ARBA" id="ARBA00011955"/>
    </source>
</evidence>
<accession>A0A2N5J5T2</accession>
<gene>
    <name evidence="11" type="ORF">Uis4E_0451</name>
</gene>
<dbReference type="InterPro" id="IPR003374">
    <property type="entry name" value="ApbE-like_sf"/>
</dbReference>
<dbReference type="GO" id="GO:0016740">
    <property type="term" value="F:transferase activity"/>
    <property type="evidence" value="ECO:0007669"/>
    <property type="project" value="UniProtKB-KW"/>
</dbReference>
<keyword evidence="11" id="KW-0449">Lipoprotein</keyword>
<dbReference type="EMBL" id="NMWT01000003">
    <property type="protein sequence ID" value="PLS29575.1"/>
    <property type="molecule type" value="Genomic_DNA"/>
</dbReference>
<evidence type="ECO:0000256" key="5">
    <source>
        <dbReference type="ARBA" id="ARBA00022679"/>
    </source>
</evidence>
<evidence type="ECO:0000313" key="12">
    <source>
        <dbReference type="Proteomes" id="UP000235034"/>
    </source>
</evidence>
<dbReference type="EC" id="2.7.1.180" evidence="2"/>
<organism evidence="11 12">
    <name type="scientific">Bifidobacterium parmae</name>
    <dbReference type="NCBI Taxonomy" id="361854"/>
    <lineage>
        <taxon>Bacteria</taxon>
        <taxon>Bacillati</taxon>
        <taxon>Actinomycetota</taxon>
        <taxon>Actinomycetes</taxon>
        <taxon>Bifidobacteriales</taxon>
        <taxon>Bifidobacteriaceae</taxon>
        <taxon>Bifidobacterium</taxon>
    </lineage>
</organism>
<name>A0A2N5J5T2_9BIFI</name>
<evidence type="ECO:0000313" key="11">
    <source>
        <dbReference type="EMBL" id="PLS29575.1"/>
    </source>
</evidence>
<reference evidence="11 12" key="1">
    <citation type="submission" date="2017-07" db="EMBL/GenBank/DDBJ databases">
        <title>Bifidobacterium novel species.</title>
        <authorList>
            <person name="Lugli G.A."/>
            <person name="Milani C."/>
            <person name="Duranti S."/>
            <person name="Mangifesta M."/>
        </authorList>
    </citation>
    <scope>NUCLEOTIDE SEQUENCE [LARGE SCALE GENOMIC DNA]</scope>
    <source>
        <strain evidence="11 12">77</strain>
    </source>
</reference>
<evidence type="ECO:0000256" key="4">
    <source>
        <dbReference type="ARBA" id="ARBA00022630"/>
    </source>
</evidence>
<dbReference type="OrthoDB" id="9778595at2"/>
<sequence length="275" mass="29284">MTSADRHVADTAIDCHATDDGVLRTAVFHLMTMPFTLRLRHADEPTLREAAASCRDLLSHVDRTFSPFRDDSLTSRANRGDWRGLLDDPDFHEVYARAALAADVTHGHFRAMRDGRYDPVGLVKGWAIERAFTRFLRPLLAAGRAEAAALGGGGDMQLGVASGSGFVWGVGIEDPHDAGMLAGTVRLADGAVATSGTSKRGEHIDRTDDDLVQATVVGTHLTDADMWATTAIAAGRERFGTLVAGESDPLFSALLIDRNGAKHVVAPHPAAAPVA</sequence>
<keyword evidence="4" id="KW-0285">Flavoprotein</keyword>
<evidence type="ECO:0000256" key="1">
    <source>
        <dbReference type="ARBA" id="ARBA00001946"/>
    </source>
</evidence>
<evidence type="ECO:0000256" key="10">
    <source>
        <dbReference type="ARBA" id="ARBA00048540"/>
    </source>
</evidence>
<evidence type="ECO:0000256" key="7">
    <source>
        <dbReference type="ARBA" id="ARBA00022827"/>
    </source>
</evidence>